<feature type="transmembrane region" description="Helical" evidence="2">
    <location>
        <begin position="12"/>
        <end position="34"/>
    </location>
</feature>
<organism evidence="4">
    <name type="scientific">Corethron hystrix</name>
    <dbReference type="NCBI Taxonomy" id="216773"/>
    <lineage>
        <taxon>Eukaryota</taxon>
        <taxon>Sar</taxon>
        <taxon>Stramenopiles</taxon>
        <taxon>Ochrophyta</taxon>
        <taxon>Bacillariophyta</taxon>
        <taxon>Coscinodiscophyceae</taxon>
        <taxon>Corethrophycidae</taxon>
        <taxon>Corethrales</taxon>
        <taxon>Corethraceae</taxon>
        <taxon>Corethron</taxon>
    </lineage>
</organism>
<dbReference type="InterPro" id="IPR018714">
    <property type="entry name" value="DUF2237"/>
</dbReference>
<dbReference type="AlphaFoldDB" id="A0A6U5DLT4"/>
<evidence type="ECO:0000256" key="2">
    <source>
        <dbReference type="SAM" id="Phobius"/>
    </source>
</evidence>
<accession>A0A6U5DLT4</accession>
<evidence type="ECO:0008006" key="5">
    <source>
        <dbReference type="Google" id="ProtNLM"/>
    </source>
</evidence>
<reference evidence="4" key="1">
    <citation type="submission" date="2021-01" db="EMBL/GenBank/DDBJ databases">
        <authorList>
            <person name="Corre E."/>
            <person name="Pelletier E."/>
            <person name="Niang G."/>
            <person name="Scheremetjew M."/>
            <person name="Finn R."/>
            <person name="Kale V."/>
            <person name="Holt S."/>
            <person name="Cochrane G."/>
            <person name="Meng A."/>
            <person name="Brown T."/>
            <person name="Cohen L."/>
        </authorList>
    </citation>
    <scope>NUCLEOTIDE SEQUENCE</scope>
    <source>
        <strain evidence="4">308</strain>
    </source>
</reference>
<keyword evidence="2" id="KW-1133">Transmembrane helix</keyword>
<name>A0A6U5DLT4_9STRA</name>
<dbReference type="Pfam" id="PF09996">
    <property type="entry name" value="DUF2237"/>
    <property type="match status" value="1"/>
</dbReference>
<keyword evidence="2" id="KW-0472">Membrane</keyword>
<evidence type="ECO:0000313" key="3">
    <source>
        <dbReference type="EMBL" id="CAD8875062.1"/>
    </source>
</evidence>
<keyword evidence="1" id="KW-0175">Coiled coil</keyword>
<sequence length="231" mass="25614">MIKRIEQKPNAFLNALLRSLICSHCLFGTTLGFYGNSARNNVFRYHQDASQSIPPKRFVHKMSSSESEPMMKSPSRNILGSDLQSCCTDVRSTGIGTGFFRDGHCSTGPSDSGRHTVCVQVTEDFLTFSALVGNDLSTPAPQYMFPGLNDGDKWCLCAARWVQAHEAGFAPPIFASSTHEKTLSFIDLETLLHYAIDAREAQKEMEKLQEQKDKLERAFMNGIPPKANGES</sequence>
<dbReference type="PANTHER" id="PTHR37466">
    <property type="entry name" value="SLR1628 PROTEIN"/>
    <property type="match status" value="1"/>
</dbReference>
<feature type="coiled-coil region" evidence="1">
    <location>
        <begin position="191"/>
        <end position="221"/>
    </location>
</feature>
<proteinExistence type="predicted"/>
<dbReference type="EMBL" id="HBFR01003250">
    <property type="protein sequence ID" value="CAD8875063.1"/>
    <property type="molecule type" value="Transcribed_RNA"/>
</dbReference>
<protein>
    <recommendedName>
        <fullName evidence="5">DUF2237 domain-containing protein</fullName>
    </recommendedName>
</protein>
<dbReference type="PANTHER" id="PTHR37466:SF1">
    <property type="entry name" value="SLR1628 PROTEIN"/>
    <property type="match status" value="1"/>
</dbReference>
<evidence type="ECO:0000256" key="1">
    <source>
        <dbReference type="SAM" id="Coils"/>
    </source>
</evidence>
<keyword evidence="2" id="KW-0812">Transmembrane</keyword>
<gene>
    <name evidence="3" type="ORF">CHYS00102_LOCUS2237</name>
    <name evidence="4" type="ORF">CHYS00102_LOCUS2238</name>
</gene>
<dbReference type="EMBL" id="HBFR01003249">
    <property type="protein sequence ID" value="CAD8875062.1"/>
    <property type="molecule type" value="Transcribed_RNA"/>
</dbReference>
<evidence type="ECO:0000313" key="4">
    <source>
        <dbReference type="EMBL" id="CAD8875063.1"/>
    </source>
</evidence>
<dbReference type="Gene3D" id="3.30.56.110">
    <property type="entry name" value="Protein of unknown function DUF2237"/>
    <property type="match status" value="1"/>
</dbReference>